<accession>A0A6J6LJ88</accession>
<keyword evidence="1" id="KW-0413">Isomerase</keyword>
<dbReference type="PANTHER" id="PTHR48101:SF1">
    <property type="entry name" value="METHYLMALONYL-COA MUTASE, LARGE SUBUNIT"/>
    <property type="match status" value="1"/>
</dbReference>
<name>A0A6J6LJ88_9ZZZZ</name>
<evidence type="ECO:0000259" key="2">
    <source>
        <dbReference type="Pfam" id="PF01642"/>
    </source>
</evidence>
<dbReference type="SUPFAM" id="SSF51703">
    <property type="entry name" value="Cobalamin (vitamin B12)-dependent enzymes"/>
    <property type="match status" value="1"/>
</dbReference>
<dbReference type="Pfam" id="PF01642">
    <property type="entry name" value="MM_CoA_mutase"/>
    <property type="match status" value="1"/>
</dbReference>
<evidence type="ECO:0000313" key="3">
    <source>
        <dbReference type="EMBL" id="CAB4661950.1"/>
    </source>
</evidence>
<dbReference type="InterPro" id="IPR006099">
    <property type="entry name" value="MeMalonylCoA_mutase_a/b_cat"/>
</dbReference>
<dbReference type="NCBIfam" id="TIGR00641">
    <property type="entry name" value="acid_CoA_mut_N"/>
    <property type="match status" value="1"/>
</dbReference>
<protein>
    <submittedName>
        <fullName evidence="3">Unannotated protein</fullName>
    </submittedName>
</protein>
<dbReference type="EMBL" id="CAEZWP010000043">
    <property type="protein sequence ID" value="CAB4661950.1"/>
    <property type="molecule type" value="Genomic_DNA"/>
</dbReference>
<reference evidence="3" key="1">
    <citation type="submission" date="2020-05" db="EMBL/GenBank/DDBJ databases">
        <authorList>
            <person name="Chiriac C."/>
            <person name="Salcher M."/>
            <person name="Ghai R."/>
            <person name="Kavagutti S V."/>
        </authorList>
    </citation>
    <scope>NUCLEOTIDE SEQUENCE</scope>
</reference>
<dbReference type="Gene3D" id="3.20.20.240">
    <property type="entry name" value="Methylmalonyl-CoA mutase"/>
    <property type="match status" value="1"/>
</dbReference>
<sequence length="497" mass="54518">MKMEEPGQYPYTRGINADPGVWTMGQYGGFGTPAETNQRFRMLLDQGLTGFSVALDLPTQLGLDSDDPLSLGEVGRVGVAIDSLRDIEILMEGIPLEKITQVRTTANSIGYIWAAMFIALAEQREMDPNKFGMFIQNDVLKEYIARGTQIFPAEAGLKLSVDVIEYIATKIPRWVSLAMSGYHIRESGSDAVQEVAFTFANAREYLDAAIARGVSVDQIAATLFTFLSSNIEFLPEIAKFRAARKTWARLIHEKYEPKDAASEKLRIFAFTAGSSLTAQQSMNNVVRTSVEMLAAALGGIQTMHVSAFDEALGVPTEEAAMLALRTQQVIAFETGVLNTADPLAGSYELERLTDELAEKMWEMLEDIQKRGGALACINSGWFSNELSDQAYKFAMSIESGERKLVGVNLFKADTPPYKAFEINPESEAGQVAALKQVRASRDNEQVALTLSDLYAAAKAGENIMESCIAAVKAYATVGEIVAELRKVYGKWIPTRAF</sequence>
<gene>
    <name evidence="3" type="ORF">UFOPK2265_00874</name>
</gene>
<evidence type="ECO:0000256" key="1">
    <source>
        <dbReference type="ARBA" id="ARBA00023235"/>
    </source>
</evidence>
<organism evidence="3">
    <name type="scientific">freshwater metagenome</name>
    <dbReference type="NCBI Taxonomy" id="449393"/>
    <lineage>
        <taxon>unclassified sequences</taxon>
        <taxon>metagenomes</taxon>
        <taxon>ecological metagenomes</taxon>
    </lineage>
</organism>
<dbReference type="GO" id="GO:0004494">
    <property type="term" value="F:methylmalonyl-CoA mutase activity"/>
    <property type="evidence" value="ECO:0007669"/>
    <property type="project" value="InterPro"/>
</dbReference>
<dbReference type="PANTHER" id="PTHR48101">
    <property type="entry name" value="METHYLMALONYL-COA MUTASE, MITOCHONDRIAL-RELATED"/>
    <property type="match status" value="1"/>
</dbReference>
<dbReference type="GO" id="GO:0031419">
    <property type="term" value="F:cobalamin binding"/>
    <property type="evidence" value="ECO:0007669"/>
    <property type="project" value="InterPro"/>
</dbReference>
<dbReference type="InterPro" id="IPR016176">
    <property type="entry name" value="Cbl-dep_enz_cat"/>
</dbReference>
<feature type="domain" description="Methylmalonyl-CoA mutase alpha/beta chain catalytic" evidence="2">
    <location>
        <begin position="4"/>
        <end position="489"/>
    </location>
</feature>
<dbReference type="InterPro" id="IPR006098">
    <property type="entry name" value="MMCoA_mutase_a_cat"/>
</dbReference>
<dbReference type="AlphaFoldDB" id="A0A6J6LJ88"/>
<proteinExistence type="predicted"/>